<protein>
    <submittedName>
        <fullName evidence="1">Uncharacterized protein</fullName>
    </submittedName>
</protein>
<keyword evidence="2" id="KW-1185">Reference proteome</keyword>
<proteinExistence type="predicted"/>
<reference evidence="1 2" key="1">
    <citation type="submission" date="2013-11" db="EMBL/GenBank/DDBJ databases">
        <title>Genome sequencing of Stegodyphus mimosarum.</title>
        <authorList>
            <person name="Bechsgaard J."/>
        </authorList>
    </citation>
    <scope>NUCLEOTIDE SEQUENCE [LARGE SCALE GENOMIC DNA]</scope>
</reference>
<evidence type="ECO:0000313" key="1">
    <source>
        <dbReference type="EMBL" id="KFM81196.1"/>
    </source>
</evidence>
<dbReference type="InterPro" id="IPR036397">
    <property type="entry name" value="RNaseH_sf"/>
</dbReference>
<dbReference type="Proteomes" id="UP000054359">
    <property type="component" value="Unassembled WGS sequence"/>
</dbReference>
<gene>
    <name evidence="1" type="ORF">X975_10415</name>
</gene>
<organism evidence="1 2">
    <name type="scientific">Stegodyphus mimosarum</name>
    <name type="common">African social velvet spider</name>
    <dbReference type="NCBI Taxonomy" id="407821"/>
    <lineage>
        <taxon>Eukaryota</taxon>
        <taxon>Metazoa</taxon>
        <taxon>Ecdysozoa</taxon>
        <taxon>Arthropoda</taxon>
        <taxon>Chelicerata</taxon>
        <taxon>Arachnida</taxon>
        <taxon>Araneae</taxon>
        <taxon>Araneomorphae</taxon>
        <taxon>Entelegynae</taxon>
        <taxon>Eresoidea</taxon>
        <taxon>Eresidae</taxon>
        <taxon>Stegodyphus</taxon>
    </lineage>
</organism>
<accession>A0A087UV07</accession>
<feature type="non-terminal residue" evidence="1">
    <location>
        <position position="89"/>
    </location>
</feature>
<dbReference type="Gene3D" id="3.30.420.10">
    <property type="entry name" value="Ribonuclease H-like superfamily/Ribonuclease H"/>
    <property type="match status" value="1"/>
</dbReference>
<dbReference type="GO" id="GO:0003676">
    <property type="term" value="F:nucleic acid binding"/>
    <property type="evidence" value="ECO:0007669"/>
    <property type="project" value="InterPro"/>
</dbReference>
<dbReference type="AlphaFoldDB" id="A0A087UV07"/>
<evidence type="ECO:0000313" key="2">
    <source>
        <dbReference type="Proteomes" id="UP000054359"/>
    </source>
</evidence>
<dbReference type="EMBL" id="KK121778">
    <property type="protein sequence ID" value="KFM81196.1"/>
    <property type="molecule type" value="Genomic_DNA"/>
</dbReference>
<sequence length="89" mass="10383">MSFSLQCWVCYMADGDAFLQHKVAGYETWCHHFQSEVKSISTQWKHPDSPRPQKFRTEYSAGKVMLTAFSTFRVPCYWSLRSHTSPSMP</sequence>
<name>A0A087UV07_STEMI</name>
<dbReference type="OrthoDB" id="6433953at2759"/>